<protein>
    <recommendedName>
        <fullName evidence="6">Transmembrane protein 154</fullName>
    </recommendedName>
</protein>
<evidence type="ECO:0000256" key="1">
    <source>
        <dbReference type="SAM" id="MobiDB-lite"/>
    </source>
</evidence>
<dbReference type="Pfam" id="PF15102">
    <property type="entry name" value="TMEM154"/>
    <property type="match status" value="1"/>
</dbReference>
<sequence length="221" mass="23590">MHNGTMSVLWPGSMRGSRVKRTLLLLFLLLLSAGTVLCQDEENDEAAEAGTDEDTSAVEPAEGDASTEPVPDDSETTAALEPPPTDEETIVDNTVVDSTEGSGPTEGSGDGETDPDVVSEEDQSLSPTIILIAVGLGMLIIAAIVGGIVISRRCNAKAKKRGLKEEDPYLDGSPGEKVPMPMFEEDVPSVLELEMEELDQWMQQDGRYQSNMKNNTLAGPI</sequence>
<dbReference type="Proteomes" id="UP000324091">
    <property type="component" value="Chromosome 6"/>
</dbReference>
<feature type="compositionally biased region" description="Acidic residues" evidence="1">
    <location>
        <begin position="109"/>
        <end position="123"/>
    </location>
</feature>
<keyword evidence="2" id="KW-0472">Membrane</keyword>
<gene>
    <name evidence="4" type="ORF">D4764_06G0003290</name>
</gene>
<evidence type="ECO:0000256" key="2">
    <source>
        <dbReference type="SAM" id="Phobius"/>
    </source>
</evidence>
<keyword evidence="3" id="KW-0732">Signal</keyword>
<reference evidence="4 5" key="1">
    <citation type="submission" date="2019-04" db="EMBL/GenBank/DDBJ databases">
        <title>Chromosome genome assembly for Takifugu flavidus.</title>
        <authorList>
            <person name="Xiao S."/>
        </authorList>
    </citation>
    <scope>NUCLEOTIDE SEQUENCE [LARGE SCALE GENOMIC DNA]</scope>
    <source>
        <strain evidence="4">HTHZ2018</strain>
        <tissue evidence="4">Muscle</tissue>
    </source>
</reference>
<dbReference type="PANTHER" id="PTHR36526:SF1">
    <property type="entry name" value="TRANSMEMBRANE PROTEIN 154"/>
    <property type="match status" value="1"/>
</dbReference>
<dbReference type="AlphaFoldDB" id="A0A5C6MVK7"/>
<dbReference type="EMBL" id="RHFK02000019">
    <property type="protein sequence ID" value="TWW58799.1"/>
    <property type="molecule type" value="Genomic_DNA"/>
</dbReference>
<feature type="transmembrane region" description="Helical" evidence="2">
    <location>
        <begin position="129"/>
        <end position="151"/>
    </location>
</feature>
<evidence type="ECO:0000256" key="3">
    <source>
        <dbReference type="SAM" id="SignalP"/>
    </source>
</evidence>
<feature type="signal peptide" evidence="3">
    <location>
        <begin position="1"/>
        <end position="38"/>
    </location>
</feature>
<accession>A0A5C6MVK7</accession>
<evidence type="ECO:0000313" key="4">
    <source>
        <dbReference type="EMBL" id="TWW58799.1"/>
    </source>
</evidence>
<name>A0A5C6MVK7_9TELE</name>
<feature type="compositionally biased region" description="Acidic residues" evidence="1">
    <location>
        <begin position="43"/>
        <end position="56"/>
    </location>
</feature>
<comment type="caution">
    <text evidence="4">The sequence shown here is derived from an EMBL/GenBank/DDBJ whole genome shotgun (WGS) entry which is preliminary data.</text>
</comment>
<keyword evidence="5" id="KW-1185">Reference proteome</keyword>
<evidence type="ECO:0008006" key="6">
    <source>
        <dbReference type="Google" id="ProtNLM"/>
    </source>
</evidence>
<dbReference type="InterPro" id="IPR053087">
    <property type="entry name" value="TMEM154-like"/>
</dbReference>
<organism evidence="4 5">
    <name type="scientific">Takifugu flavidus</name>
    <name type="common">sansaifugu</name>
    <dbReference type="NCBI Taxonomy" id="433684"/>
    <lineage>
        <taxon>Eukaryota</taxon>
        <taxon>Metazoa</taxon>
        <taxon>Chordata</taxon>
        <taxon>Craniata</taxon>
        <taxon>Vertebrata</taxon>
        <taxon>Euteleostomi</taxon>
        <taxon>Actinopterygii</taxon>
        <taxon>Neopterygii</taxon>
        <taxon>Teleostei</taxon>
        <taxon>Neoteleostei</taxon>
        <taxon>Acanthomorphata</taxon>
        <taxon>Eupercaria</taxon>
        <taxon>Tetraodontiformes</taxon>
        <taxon>Tetradontoidea</taxon>
        <taxon>Tetraodontidae</taxon>
        <taxon>Takifugu</taxon>
    </lineage>
</organism>
<keyword evidence="2" id="KW-0812">Transmembrane</keyword>
<dbReference type="InterPro" id="IPR028064">
    <property type="entry name" value="TMEM154"/>
</dbReference>
<keyword evidence="2" id="KW-1133">Transmembrane helix</keyword>
<evidence type="ECO:0000313" key="5">
    <source>
        <dbReference type="Proteomes" id="UP000324091"/>
    </source>
</evidence>
<feature type="chain" id="PRO_5022974808" description="Transmembrane protein 154" evidence="3">
    <location>
        <begin position="39"/>
        <end position="221"/>
    </location>
</feature>
<dbReference type="PANTHER" id="PTHR36526">
    <property type="entry name" value="TRANSMEMBRANE PROTEIN 154"/>
    <property type="match status" value="1"/>
</dbReference>
<feature type="region of interest" description="Disordered" evidence="1">
    <location>
        <begin position="43"/>
        <end position="123"/>
    </location>
</feature>
<proteinExistence type="predicted"/>